<dbReference type="Gene3D" id="1.10.150.650">
    <property type="match status" value="1"/>
</dbReference>
<dbReference type="InterPro" id="IPR004013">
    <property type="entry name" value="PHP_dom"/>
</dbReference>
<protein>
    <submittedName>
        <fullName evidence="2">PHP domain-containing protein</fullName>
    </submittedName>
</protein>
<accession>A0A5M8FNK7</accession>
<dbReference type="InterPro" id="IPR003141">
    <property type="entry name" value="Pol/His_phosphatase_N"/>
</dbReference>
<proteinExistence type="predicted"/>
<dbReference type="EMBL" id="VWXX01000016">
    <property type="protein sequence ID" value="KAA6184721.1"/>
    <property type="molecule type" value="Genomic_DNA"/>
</dbReference>
<name>A0A5M8FNK7_9GAMM</name>
<feature type="domain" description="Polymerase/histidinol phosphatase N-terminal" evidence="1">
    <location>
        <begin position="5"/>
        <end position="70"/>
    </location>
</feature>
<dbReference type="SUPFAM" id="SSF89550">
    <property type="entry name" value="PHP domain-like"/>
    <property type="match status" value="1"/>
</dbReference>
<dbReference type="Gene3D" id="3.20.20.140">
    <property type="entry name" value="Metal-dependent hydrolases"/>
    <property type="match status" value="1"/>
</dbReference>
<evidence type="ECO:0000259" key="1">
    <source>
        <dbReference type="SMART" id="SM00481"/>
    </source>
</evidence>
<evidence type="ECO:0000313" key="2">
    <source>
        <dbReference type="EMBL" id="KAA6184721.1"/>
    </source>
</evidence>
<dbReference type="PANTHER" id="PTHR42924">
    <property type="entry name" value="EXONUCLEASE"/>
    <property type="match status" value="1"/>
</dbReference>
<gene>
    <name evidence="2" type="ORF">F2Q65_11195</name>
</gene>
<reference evidence="2 3" key="1">
    <citation type="submission" date="2019-09" db="EMBL/GenBank/DDBJ databases">
        <title>Whole-genome sequence of the purple sulfur bacterium Thiohalocapsa marina DSM 19078.</title>
        <authorList>
            <person name="Kyndt J.A."/>
            <person name="Meyer T.E."/>
        </authorList>
    </citation>
    <scope>NUCLEOTIDE SEQUENCE [LARGE SCALE GENOMIC DNA]</scope>
    <source>
        <strain evidence="2 3">DSM 19078</strain>
    </source>
</reference>
<dbReference type="Pfam" id="PF02811">
    <property type="entry name" value="PHP"/>
    <property type="match status" value="1"/>
</dbReference>
<dbReference type="PANTHER" id="PTHR42924:SF3">
    <property type="entry name" value="POLYMERASE_HISTIDINOL PHOSPHATASE N-TERMINAL DOMAIN-CONTAINING PROTEIN"/>
    <property type="match status" value="1"/>
</dbReference>
<dbReference type="RefSeq" id="WP_150093500.1">
    <property type="nucleotide sequence ID" value="NZ_JBFUOH010000119.1"/>
</dbReference>
<keyword evidence="3" id="KW-1185">Reference proteome</keyword>
<dbReference type="Proteomes" id="UP000322981">
    <property type="component" value="Unassembled WGS sequence"/>
</dbReference>
<dbReference type="GO" id="GO:0004534">
    <property type="term" value="F:5'-3' RNA exonuclease activity"/>
    <property type="evidence" value="ECO:0007669"/>
    <property type="project" value="TreeGrafter"/>
</dbReference>
<comment type="caution">
    <text evidence="2">The sequence shown here is derived from an EMBL/GenBank/DDBJ whole genome shotgun (WGS) entry which is preliminary data.</text>
</comment>
<sequence>MVMSPDLHTHSTASDGTLPPAQLVARAHAAGVEMLALTDHDTLAGIDEAARAAAELGLALIAGVEVSVTWGGRTVHIVGLDVDPGCEVLRQGLRGLCDYREWRAVEIGRRLARAGYEGALEGARAHAGGELVGRTHFARFLVQRGAAADVRGVFKQFLVKGKPGHVPGEWTSLDQAVGWIRAAGGHAVIAHPARYGFTRSKMLRFIGEFRECGGRGIEVVSGSHSRDDAFVFARHAAESRLLASAGSDYHGPDNAWLELGRLPPLPEGCTPIWQWSQFGRQSAIQSGSRVESGAEAGADTGICRQAWSAATRNAA</sequence>
<dbReference type="InterPro" id="IPR052018">
    <property type="entry name" value="PHP_domain"/>
</dbReference>
<dbReference type="OrthoDB" id="9804333at2"/>
<evidence type="ECO:0000313" key="3">
    <source>
        <dbReference type="Proteomes" id="UP000322981"/>
    </source>
</evidence>
<dbReference type="CDD" id="cd07438">
    <property type="entry name" value="PHP_HisPPase_AMP"/>
    <property type="match status" value="1"/>
</dbReference>
<dbReference type="AlphaFoldDB" id="A0A5M8FNK7"/>
<dbReference type="SMART" id="SM00481">
    <property type="entry name" value="POLIIIAc"/>
    <property type="match status" value="1"/>
</dbReference>
<dbReference type="InterPro" id="IPR016195">
    <property type="entry name" value="Pol/histidinol_Pase-like"/>
</dbReference>
<dbReference type="GO" id="GO:0035312">
    <property type="term" value="F:5'-3' DNA exonuclease activity"/>
    <property type="evidence" value="ECO:0007669"/>
    <property type="project" value="TreeGrafter"/>
</dbReference>
<organism evidence="2 3">
    <name type="scientific">Thiohalocapsa marina</name>
    <dbReference type="NCBI Taxonomy" id="424902"/>
    <lineage>
        <taxon>Bacteria</taxon>
        <taxon>Pseudomonadati</taxon>
        <taxon>Pseudomonadota</taxon>
        <taxon>Gammaproteobacteria</taxon>
        <taxon>Chromatiales</taxon>
        <taxon>Chromatiaceae</taxon>
        <taxon>Thiohalocapsa</taxon>
    </lineage>
</organism>